<dbReference type="Proteomes" id="UP000735302">
    <property type="component" value="Unassembled WGS sequence"/>
</dbReference>
<dbReference type="EMBL" id="BLXT01006630">
    <property type="protein sequence ID" value="GFO32440.1"/>
    <property type="molecule type" value="Genomic_DNA"/>
</dbReference>
<dbReference type="AlphaFoldDB" id="A0AAV4CHU0"/>
<dbReference type="InterPro" id="IPR036859">
    <property type="entry name" value="CAP-Gly_dom_sf"/>
</dbReference>
<protein>
    <submittedName>
        <fullName evidence="1">Cell polarity protein alp11</fullName>
    </submittedName>
</protein>
<proteinExistence type="predicted"/>
<reference evidence="1 2" key="1">
    <citation type="journal article" date="2021" name="Elife">
        <title>Chloroplast acquisition without the gene transfer in kleptoplastic sea slugs, Plakobranchus ocellatus.</title>
        <authorList>
            <person name="Maeda T."/>
            <person name="Takahashi S."/>
            <person name="Yoshida T."/>
            <person name="Shimamura S."/>
            <person name="Takaki Y."/>
            <person name="Nagai Y."/>
            <person name="Toyoda A."/>
            <person name="Suzuki Y."/>
            <person name="Arimoto A."/>
            <person name="Ishii H."/>
            <person name="Satoh N."/>
            <person name="Nishiyama T."/>
            <person name="Hasebe M."/>
            <person name="Maruyama T."/>
            <person name="Minagawa J."/>
            <person name="Obokata J."/>
            <person name="Shigenobu S."/>
        </authorList>
    </citation>
    <scope>NUCLEOTIDE SEQUENCE [LARGE SCALE GENOMIC DNA]</scope>
</reference>
<accession>A0AAV4CHU0</accession>
<keyword evidence="2" id="KW-1185">Reference proteome</keyword>
<gene>
    <name evidence="1" type="ORF">PoB_005894500</name>
</gene>
<comment type="caution">
    <text evidence="1">The sequence shown here is derived from an EMBL/GenBank/DDBJ whole genome shotgun (WGS) entry which is preliminary data.</text>
</comment>
<evidence type="ECO:0000313" key="1">
    <source>
        <dbReference type="EMBL" id="GFO32440.1"/>
    </source>
</evidence>
<sequence length="161" mass="17527">MAGFELHEEKDIGYLIAGASSGALVQLGDHVVIKGEKTGRIRYIGHLDRIGEPNLVFVGLELDAPGERRNSFLEPKLDNTWPSSSTDAVLASLGVRGLTNVQGKTRSVDNLKSKSTEDFIALVGMTSRPHGKSNWLKSEMLTRRDDPLCRMTASAFGEDSV</sequence>
<organism evidence="1 2">
    <name type="scientific">Plakobranchus ocellatus</name>
    <dbReference type="NCBI Taxonomy" id="259542"/>
    <lineage>
        <taxon>Eukaryota</taxon>
        <taxon>Metazoa</taxon>
        <taxon>Spiralia</taxon>
        <taxon>Lophotrochozoa</taxon>
        <taxon>Mollusca</taxon>
        <taxon>Gastropoda</taxon>
        <taxon>Heterobranchia</taxon>
        <taxon>Euthyneura</taxon>
        <taxon>Panpulmonata</taxon>
        <taxon>Sacoglossa</taxon>
        <taxon>Placobranchoidea</taxon>
        <taxon>Plakobranchidae</taxon>
        <taxon>Plakobranchus</taxon>
    </lineage>
</organism>
<evidence type="ECO:0000313" key="2">
    <source>
        <dbReference type="Proteomes" id="UP000735302"/>
    </source>
</evidence>
<name>A0AAV4CHU0_9GAST</name>
<dbReference type="SUPFAM" id="SSF74924">
    <property type="entry name" value="Cap-Gly domain"/>
    <property type="match status" value="1"/>
</dbReference>
<dbReference type="Gene3D" id="2.30.30.190">
    <property type="entry name" value="CAP Gly-rich-like domain"/>
    <property type="match status" value="1"/>
</dbReference>